<keyword evidence="1" id="KW-0472">Membrane</keyword>
<feature type="transmembrane region" description="Helical" evidence="1">
    <location>
        <begin position="6"/>
        <end position="24"/>
    </location>
</feature>
<dbReference type="EMBL" id="CP002872">
    <property type="protein sequence ID" value="AEI35794.1"/>
    <property type="molecule type" value="Genomic_DNA"/>
</dbReference>
<name>A0ABN3ZSF3_FRAST</name>
<accession>A0ABN3ZSF3</accession>
<evidence type="ECO:0000313" key="2">
    <source>
        <dbReference type="EMBL" id="AEI35794.1"/>
    </source>
</evidence>
<gene>
    <name evidence="2" type="ordered locus">F7308_0867</name>
</gene>
<organism evidence="2 3">
    <name type="scientific">Francisella salina</name>
    <dbReference type="NCBI Taxonomy" id="573569"/>
    <lineage>
        <taxon>Bacteria</taxon>
        <taxon>Pseudomonadati</taxon>
        <taxon>Pseudomonadota</taxon>
        <taxon>Gammaproteobacteria</taxon>
        <taxon>Thiotrichales</taxon>
        <taxon>Francisellaceae</taxon>
        <taxon>Francisella</taxon>
    </lineage>
</organism>
<keyword evidence="1" id="KW-0812">Transmembrane</keyword>
<protein>
    <submittedName>
        <fullName evidence="2">Uncharacterized protein</fullName>
    </submittedName>
</protein>
<proteinExistence type="predicted"/>
<sequence>MLHLNIDIKIFVAPILFVLCIIINKAEENPMNKMGKMILKKYKD</sequence>
<evidence type="ECO:0000313" key="3">
    <source>
        <dbReference type="Proteomes" id="UP000000490"/>
    </source>
</evidence>
<dbReference type="Proteomes" id="UP000000490">
    <property type="component" value="Chromosome"/>
</dbReference>
<keyword evidence="3" id="KW-1185">Reference proteome</keyword>
<evidence type="ECO:0000256" key="1">
    <source>
        <dbReference type="SAM" id="Phobius"/>
    </source>
</evidence>
<reference evidence="2" key="1">
    <citation type="submission" date="2011-05" db="EMBL/GenBank/DDBJ databases">
        <authorList>
            <person name="Kuske C.R."/>
            <person name="Challacombe J.F."/>
            <person name="Siddaramappa S."/>
            <person name="Petersen J.M."/>
            <person name="Bruce D.C."/>
        </authorList>
    </citation>
    <scope>NUCLEOTIDE SEQUENCE</scope>
    <source>
        <strain evidence="2">TX077308</strain>
    </source>
</reference>
<keyword evidence="1" id="KW-1133">Transmembrane helix</keyword>